<gene>
    <name evidence="2" type="ORF">DFP89_12136</name>
</gene>
<protein>
    <submittedName>
        <fullName evidence="2">Uncharacterized protein</fullName>
    </submittedName>
</protein>
<proteinExistence type="predicted"/>
<evidence type="ECO:0000313" key="2">
    <source>
        <dbReference type="EMBL" id="RCW80005.1"/>
    </source>
</evidence>
<feature type="transmembrane region" description="Helical" evidence="1">
    <location>
        <begin position="31"/>
        <end position="48"/>
    </location>
</feature>
<keyword evidence="1" id="KW-0472">Membrane</keyword>
<accession>A0A368YIK7</accession>
<name>A0A368YIK7_9RHOB</name>
<dbReference type="Proteomes" id="UP000253345">
    <property type="component" value="Unassembled WGS sequence"/>
</dbReference>
<organism evidence="2 3">
    <name type="scientific">Paracoccus lutimaris</name>
    <dbReference type="NCBI Taxonomy" id="1490030"/>
    <lineage>
        <taxon>Bacteria</taxon>
        <taxon>Pseudomonadati</taxon>
        <taxon>Pseudomonadota</taxon>
        <taxon>Alphaproteobacteria</taxon>
        <taxon>Rhodobacterales</taxon>
        <taxon>Paracoccaceae</taxon>
        <taxon>Paracoccus</taxon>
    </lineage>
</organism>
<keyword evidence="1" id="KW-0812">Transmembrane</keyword>
<evidence type="ECO:0000313" key="3">
    <source>
        <dbReference type="Proteomes" id="UP000253345"/>
    </source>
</evidence>
<feature type="transmembrane region" description="Helical" evidence="1">
    <location>
        <begin position="55"/>
        <end position="76"/>
    </location>
</feature>
<feature type="transmembrane region" description="Helical" evidence="1">
    <location>
        <begin position="82"/>
        <end position="106"/>
    </location>
</feature>
<sequence length="111" mass="11263">MMQAIILVLAYALMLAGPLLQGLAGNANPNAYIFAPVMLAGVIPQIAGQNIRPSPLTMVLAILICGGVAMGLWYLGTQFGPFAIAGYLPVACAVAGAALAAGANLLRRPDA</sequence>
<dbReference type="RefSeq" id="WP_114350316.1">
    <property type="nucleotide sequence ID" value="NZ_QPJL01000021.1"/>
</dbReference>
<dbReference type="EMBL" id="QPJL01000021">
    <property type="protein sequence ID" value="RCW80005.1"/>
    <property type="molecule type" value="Genomic_DNA"/>
</dbReference>
<dbReference type="OrthoDB" id="7778148at2"/>
<evidence type="ECO:0000256" key="1">
    <source>
        <dbReference type="SAM" id="Phobius"/>
    </source>
</evidence>
<dbReference type="AlphaFoldDB" id="A0A368YIK7"/>
<keyword evidence="3" id="KW-1185">Reference proteome</keyword>
<comment type="caution">
    <text evidence="2">The sequence shown here is derived from an EMBL/GenBank/DDBJ whole genome shotgun (WGS) entry which is preliminary data.</text>
</comment>
<keyword evidence="1" id="KW-1133">Transmembrane helix</keyword>
<reference evidence="2 3" key="1">
    <citation type="submission" date="2018-07" db="EMBL/GenBank/DDBJ databases">
        <title>Genomic Encyclopedia of Type Strains, Phase III (KMG-III): the genomes of soil and plant-associated and newly described type strains.</title>
        <authorList>
            <person name="Whitman W."/>
        </authorList>
    </citation>
    <scope>NUCLEOTIDE SEQUENCE [LARGE SCALE GENOMIC DNA]</scope>
    <source>
        <strain evidence="2 3">CECT 8525</strain>
    </source>
</reference>